<evidence type="ECO:0000313" key="14">
    <source>
        <dbReference type="EMBL" id="AEV27418.1"/>
    </source>
</evidence>
<evidence type="ECO:0000256" key="5">
    <source>
        <dbReference type="ARBA" id="ARBA00022598"/>
    </source>
</evidence>
<gene>
    <name evidence="12" type="primary">cysS</name>
    <name evidence="14" type="ordered locus">Dsui_3084</name>
</gene>
<feature type="binding site" evidence="12">
    <location>
        <position position="238"/>
    </location>
    <ligand>
        <name>Zn(2+)</name>
        <dbReference type="ChEBI" id="CHEBI:29105"/>
    </ligand>
</feature>
<evidence type="ECO:0000256" key="7">
    <source>
        <dbReference type="ARBA" id="ARBA00022741"/>
    </source>
</evidence>
<feature type="binding site" evidence="12">
    <location>
        <position position="28"/>
    </location>
    <ligand>
        <name>Zn(2+)</name>
        <dbReference type="ChEBI" id="CHEBI:29105"/>
    </ligand>
</feature>
<dbReference type="GO" id="GO:0006423">
    <property type="term" value="P:cysteinyl-tRNA aminoacylation"/>
    <property type="evidence" value="ECO:0007669"/>
    <property type="project" value="UniProtKB-UniRule"/>
</dbReference>
<reference evidence="14" key="2">
    <citation type="journal article" date="2012" name="J. Bacteriol.">
        <title>Complete genome sequence of the anaerobic perchlorate-reducing bacterium Azospira suillum strain PS.</title>
        <authorList>
            <person name="Byrne-Bailey K.G."/>
            <person name="Coates J.D."/>
        </authorList>
    </citation>
    <scope>NUCLEOTIDE SEQUENCE [LARGE SCALE GENOMIC DNA]</scope>
    <source>
        <strain evidence="14">PS</strain>
    </source>
</reference>
<keyword evidence="6 12" id="KW-0479">Metal-binding</keyword>
<evidence type="ECO:0000259" key="13">
    <source>
        <dbReference type="SMART" id="SM00840"/>
    </source>
</evidence>
<sequence length="476" mass="52478">MLKIYNTIAREKQEFVPIEAGKVKMYVCGMTVYDFCHLGHARVLVVFDAVYRWLRASGLDVTYVRNITDIDDKIIRRAVENGETIGQLTDRFIAAMDEDAAALGVQKPTHEPRATEYVPQMLGLIGQLEANGLAYKAADGDVNFSVRKFPGYGRLSGKSLDDLRAGERVEVDSAKQDPLDFVLWKHAKAGEPAWESPWGAGRPGWHIECSAMSSDLLGKHFDIHGGGQDLQFPHHENEIAQSEGAHGCTFVNYWMHNGFVRVDDEKMSKSLGNFFTIRDVLKKYDAEVVRFFILRAHYRSPLNYSDAHLDDARQALTRLYTALKAAPAEAVAVDWNEAHAQRFQAAMDDDFNTPEALAVLFDLANEANRSKDSAVAAQLKALAGVLGLLARSPEDYLKGRVVYGSGNATMSLSGNGEGTLLVGGGISESDIEARIQARIDAKKAKNFAEADRLRAELLAAGIVLEDSAQGTTWRRA</sequence>
<dbReference type="CDD" id="cd00672">
    <property type="entry name" value="CysRS_core"/>
    <property type="match status" value="1"/>
</dbReference>
<dbReference type="InterPro" id="IPR014729">
    <property type="entry name" value="Rossmann-like_a/b/a_fold"/>
</dbReference>
<dbReference type="HOGENOM" id="CLU_013528_0_1_4"/>
<dbReference type="Gene3D" id="1.20.120.1910">
    <property type="entry name" value="Cysteine-tRNA ligase, C-terminal anti-codon recognition domain"/>
    <property type="match status" value="1"/>
</dbReference>
<keyword evidence="11 12" id="KW-0030">Aminoacyl-tRNA synthetase</keyword>
<evidence type="ECO:0000256" key="1">
    <source>
        <dbReference type="ARBA" id="ARBA00004496"/>
    </source>
</evidence>
<feature type="binding site" evidence="12">
    <location>
        <position position="234"/>
    </location>
    <ligand>
        <name>Zn(2+)</name>
        <dbReference type="ChEBI" id="CHEBI:29105"/>
    </ligand>
</feature>
<proteinExistence type="inferred from homology"/>
<keyword evidence="4 12" id="KW-0963">Cytoplasm</keyword>
<feature type="short sequence motif" description="'KMSKS' region" evidence="12">
    <location>
        <begin position="266"/>
        <end position="270"/>
    </location>
</feature>
<dbReference type="EC" id="6.1.1.16" evidence="12"/>
<dbReference type="GO" id="GO:0008270">
    <property type="term" value="F:zinc ion binding"/>
    <property type="evidence" value="ECO:0007669"/>
    <property type="project" value="UniProtKB-UniRule"/>
</dbReference>
<dbReference type="Pfam" id="PF09190">
    <property type="entry name" value="DALR_2"/>
    <property type="match status" value="1"/>
</dbReference>
<comment type="similarity">
    <text evidence="2 12">Belongs to the class-I aminoacyl-tRNA synthetase family.</text>
</comment>
<feature type="binding site" evidence="12">
    <location>
        <position position="209"/>
    </location>
    <ligand>
        <name>Zn(2+)</name>
        <dbReference type="ChEBI" id="CHEBI:29105"/>
    </ligand>
</feature>
<accession>G8QHM5</accession>
<dbReference type="NCBIfam" id="TIGR00435">
    <property type="entry name" value="cysS"/>
    <property type="match status" value="1"/>
</dbReference>
<dbReference type="PRINTS" id="PR00983">
    <property type="entry name" value="TRNASYNTHCYS"/>
</dbReference>
<dbReference type="SUPFAM" id="SSF47323">
    <property type="entry name" value="Anticodon-binding domain of a subclass of class I aminoacyl-tRNA synthetases"/>
    <property type="match status" value="1"/>
</dbReference>
<reference evidence="14" key="1">
    <citation type="submission" date="2011-11" db="EMBL/GenBank/DDBJ databases">
        <title>Complete sequence of Dechlorosoma suillum PS.</title>
        <authorList>
            <consortium name="US DOE Joint Genome Institute"/>
            <person name="Lucas S."/>
            <person name="Han J."/>
            <person name="Lapidus A."/>
            <person name="Cheng J.-F."/>
            <person name="Goodwin L."/>
            <person name="Pitluck S."/>
            <person name="Peters L."/>
            <person name="Ovchinnikova G."/>
            <person name="Held B."/>
            <person name="Detter J.C."/>
            <person name="Han C."/>
            <person name="Tapia R."/>
            <person name="Land M."/>
            <person name="Hauser L."/>
            <person name="Kyrpides N."/>
            <person name="Ivanova N."/>
            <person name="Pagani I."/>
            <person name="Coates J."/>
            <person name="Bryne-Baily K."/>
            <person name="Weber K."/>
            <person name="Woyke T."/>
        </authorList>
    </citation>
    <scope>NUCLEOTIDE SEQUENCE</scope>
    <source>
        <strain evidence="14">PS</strain>
    </source>
</reference>
<keyword evidence="8 12" id="KW-0862">Zinc</keyword>
<comment type="cofactor">
    <cofactor evidence="12">
        <name>Zn(2+)</name>
        <dbReference type="ChEBI" id="CHEBI:29105"/>
    </cofactor>
    <text evidence="12">Binds 1 zinc ion per subunit.</text>
</comment>
<evidence type="ECO:0000256" key="2">
    <source>
        <dbReference type="ARBA" id="ARBA00005594"/>
    </source>
</evidence>
<dbReference type="eggNOG" id="COG0215">
    <property type="taxonomic scope" value="Bacteria"/>
</dbReference>
<feature type="domain" description="Cysteinyl-tRNA synthetase class Ia DALR" evidence="13">
    <location>
        <begin position="342"/>
        <end position="397"/>
    </location>
</feature>
<dbReference type="KEGG" id="dsu:Dsui_3084"/>
<evidence type="ECO:0000256" key="8">
    <source>
        <dbReference type="ARBA" id="ARBA00022833"/>
    </source>
</evidence>
<keyword evidence="5 12" id="KW-0436">Ligase</keyword>
<dbReference type="GO" id="GO:0005829">
    <property type="term" value="C:cytosol"/>
    <property type="evidence" value="ECO:0007669"/>
    <property type="project" value="TreeGrafter"/>
</dbReference>
<evidence type="ECO:0000256" key="11">
    <source>
        <dbReference type="ARBA" id="ARBA00023146"/>
    </source>
</evidence>
<evidence type="ECO:0000256" key="12">
    <source>
        <dbReference type="HAMAP-Rule" id="MF_00041"/>
    </source>
</evidence>
<organism evidence="14 15">
    <name type="scientific">Azospira oryzae (strain ATCC BAA-33 / DSM 13638 / PS)</name>
    <name type="common">Dechlorosoma suillum</name>
    <dbReference type="NCBI Taxonomy" id="640081"/>
    <lineage>
        <taxon>Bacteria</taxon>
        <taxon>Pseudomonadati</taxon>
        <taxon>Pseudomonadota</taxon>
        <taxon>Betaproteobacteria</taxon>
        <taxon>Rhodocyclales</taxon>
        <taxon>Rhodocyclaceae</taxon>
        <taxon>Azospira</taxon>
    </lineage>
</organism>
<dbReference type="Pfam" id="PF23493">
    <property type="entry name" value="CysS_C"/>
    <property type="match status" value="1"/>
</dbReference>
<dbReference type="Proteomes" id="UP000005633">
    <property type="component" value="Chromosome"/>
</dbReference>
<evidence type="ECO:0000256" key="10">
    <source>
        <dbReference type="ARBA" id="ARBA00022917"/>
    </source>
</evidence>
<evidence type="ECO:0000256" key="3">
    <source>
        <dbReference type="ARBA" id="ARBA00011245"/>
    </source>
</evidence>
<dbReference type="STRING" id="640081.Dsui_3084"/>
<dbReference type="InterPro" id="IPR024909">
    <property type="entry name" value="Cys-tRNA/MSH_ligase"/>
</dbReference>
<dbReference type="CDD" id="cd07963">
    <property type="entry name" value="Anticodon_Ia_Cys"/>
    <property type="match status" value="1"/>
</dbReference>
<dbReference type="AlphaFoldDB" id="G8QHM5"/>
<dbReference type="InterPro" id="IPR009080">
    <property type="entry name" value="tRNAsynth_Ia_anticodon-bd"/>
</dbReference>
<dbReference type="Gene3D" id="3.40.50.620">
    <property type="entry name" value="HUPs"/>
    <property type="match status" value="1"/>
</dbReference>
<evidence type="ECO:0000256" key="4">
    <source>
        <dbReference type="ARBA" id="ARBA00022490"/>
    </source>
</evidence>
<dbReference type="FunFam" id="3.40.50.620:FF:000009">
    <property type="entry name" value="Cysteine--tRNA ligase"/>
    <property type="match status" value="1"/>
</dbReference>
<comment type="subcellular location">
    <subcellularLocation>
        <location evidence="1 12">Cytoplasm</location>
    </subcellularLocation>
</comment>
<name>G8QHM5_AZOOP</name>
<dbReference type="GO" id="GO:0005524">
    <property type="term" value="F:ATP binding"/>
    <property type="evidence" value="ECO:0007669"/>
    <property type="project" value="UniProtKB-UniRule"/>
</dbReference>
<feature type="binding site" evidence="12">
    <location>
        <position position="269"/>
    </location>
    <ligand>
        <name>ATP</name>
        <dbReference type="ChEBI" id="CHEBI:30616"/>
    </ligand>
</feature>
<dbReference type="InterPro" id="IPR032678">
    <property type="entry name" value="tRNA-synt_1_cat_dom"/>
</dbReference>
<dbReference type="Pfam" id="PF01406">
    <property type="entry name" value="tRNA-synt_1e"/>
    <property type="match status" value="1"/>
</dbReference>
<feature type="short sequence motif" description="'HIGH' region" evidence="12">
    <location>
        <begin position="30"/>
        <end position="40"/>
    </location>
</feature>
<dbReference type="InterPro" id="IPR015803">
    <property type="entry name" value="Cys-tRNA-ligase"/>
</dbReference>
<keyword evidence="7 12" id="KW-0547">Nucleotide-binding</keyword>
<dbReference type="OrthoDB" id="9815130at2"/>
<evidence type="ECO:0000256" key="6">
    <source>
        <dbReference type="ARBA" id="ARBA00022723"/>
    </source>
</evidence>
<dbReference type="SMART" id="SM00840">
    <property type="entry name" value="DALR_2"/>
    <property type="match status" value="1"/>
</dbReference>
<keyword evidence="9 12" id="KW-0067">ATP-binding</keyword>
<dbReference type="SUPFAM" id="SSF52374">
    <property type="entry name" value="Nucleotidylyl transferase"/>
    <property type="match status" value="1"/>
</dbReference>
<dbReference type="GO" id="GO:0004817">
    <property type="term" value="F:cysteine-tRNA ligase activity"/>
    <property type="evidence" value="ECO:0007669"/>
    <property type="project" value="UniProtKB-UniRule"/>
</dbReference>
<protein>
    <recommendedName>
        <fullName evidence="12">Cysteine--tRNA ligase</fullName>
        <ecNumber evidence="12">6.1.1.16</ecNumber>
    </recommendedName>
    <alternativeName>
        <fullName evidence="12">Cysteinyl-tRNA synthetase</fullName>
        <shortName evidence="12">CysRS</shortName>
    </alternativeName>
</protein>
<dbReference type="PANTHER" id="PTHR10890:SF3">
    <property type="entry name" value="CYSTEINE--TRNA LIGASE, CYTOPLASMIC"/>
    <property type="match status" value="1"/>
</dbReference>
<dbReference type="InterPro" id="IPR056411">
    <property type="entry name" value="CysS_C"/>
</dbReference>
<dbReference type="RefSeq" id="WP_014238098.1">
    <property type="nucleotide sequence ID" value="NC_016616.1"/>
</dbReference>
<evidence type="ECO:0000256" key="9">
    <source>
        <dbReference type="ARBA" id="ARBA00022840"/>
    </source>
</evidence>
<dbReference type="HAMAP" id="MF_00041">
    <property type="entry name" value="Cys_tRNA_synth"/>
    <property type="match status" value="1"/>
</dbReference>
<dbReference type="EMBL" id="CP003153">
    <property type="protein sequence ID" value="AEV27418.1"/>
    <property type="molecule type" value="Genomic_DNA"/>
</dbReference>
<comment type="subunit">
    <text evidence="3 12">Monomer.</text>
</comment>
<evidence type="ECO:0000313" key="15">
    <source>
        <dbReference type="Proteomes" id="UP000005633"/>
    </source>
</evidence>
<dbReference type="PANTHER" id="PTHR10890">
    <property type="entry name" value="CYSTEINYL-TRNA SYNTHETASE"/>
    <property type="match status" value="1"/>
</dbReference>
<dbReference type="InterPro" id="IPR015273">
    <property type="entry name" value="Cys-tRNA-synt_Ia_DALR"/>
</dbReference>
<keyword evidence="10 12" id="KW-0648">Protein biosynthesis</keyword>
<comment type="catalytic activity">
    <reaction evidence="12">
        <text>tRNA(Cys) + L-cysteine + ATP = L-cysteinyl-tRNA(Cys) + AMP + diphosphate</text>
        <dbReference type="Rhea" id="RHEA:17773"/>
        <dbReference type="Rhea" id="RHEA-COMP:9661"/>
        <dbReference type="Rhea" id="RHEA-COMP:9679"/>
        <dbReference type="ChEBI" id="CHEBI:30616"/>
        <dbReference type="ChEBI" id="CHEBI:33019"/>
        <dbReference type="ChEBI" id="CHEBI:35235"/>
        <dbReference type="ChEBI" id="CHEBI:78442"/>
        <dbReference type="ChEBI" id="CHEBI:78517"/>
        <dbReference type="ChEBI" id="CHEBI:456215"/>
        <dbReference type="EC" id="6.1.1.16"/>
    </reaction>
</comment>